<name>A0A9N8HCI1_9STRA</name>
<evidence type="ECO:0000313" key="2">
    <source>
        <dbReference type="EMBL" id="CAB9509918.1"/>
    </source>
</evidence>
<dbReference type="Pfam" id="PF00106">
    <property type="entry name" value="adh_short"/>
    <property type="match status" value="1"/>
</dbReference>
<dbReference type="PANTHER" id="PTHR43313">
    <property type="entry name" value="SHORT-CHAIN DEHYDROGENASE/REDUCTASE FAMILY 9C"/>
    <property type="match status" value="1"/>
</dbReference>
<organism evidence="2 3">
    <name type="scientific">Seminavis robusta</name>
    <dbReference type="NCBI Taxonomy" id="568900"/>
    <lineage>
        <taxon>Eukaryota</taxon>
        <taxon>Sar</taxon>
        <taxon>Stramenopiles</taxon>
        <taxon>Ochrophyta</taxon>
        <taxon>Bacillariophyta</taxon>
        <taxon>Bacillariophyceae</taxon>
        <taxon>Bacillariophycidae</taxon>
        <taxon>Naviculales</taxon>
        <taxon>Naviculaceae</taxon>
        <taxon>Seminavis</taxon>
    </lineage>
</organism>
<proteinExistence type="predicted"/>
<sequence length="270" mass="29505">MMNLSTLPLTFLNAIVPTLVVAVSVHRWVLRKEFPVHQKGAILISGTSSGIGRATCEWLAGQAIPTNYFLCWRLPNVKQVILVDITNQHHADAVIEQIKVDQVPLIALVNNPGLDDISTFEFMGVYTIRKIMEVNVMATYMLTQAALPIIQQNKGRIITVSSAPGLLPGGRLLAAYQGSKHALEAMFDALRVEVAPHDVSMSLIEPGFFLQSNSAEPSTELATTTGSMEATCQNIQDAIFEKYPKPRYLTSRVGALPSWLAARVVNVLPA</sequence>
<evidence type="ECO:0000256" key="1">
    <source>
        <dbReference type="SAM" id="SignalP"/>
    </source>
</evidence>
<dbReference type="GO" id="GO:0016491">
    <property type="term" value="F:oxidoreductase activity"/>
    <property type="evidence" value="ECO:0007669"/>
    <property type="project" value="TreeGrafter"/>
</dbReference>
<dbReference type="GO" id="GO:0008202">
    <property type="term" value="P:steroid metabolic process"/>
    <property type="evidence" value="ECO:0007669"/>
    <property type="project" value="TreeGrafter"/>
</dbReference>
<dbReference type="EMBL" id="CAICTM010000409">
    <property type="protein sequence ID" value="CAB9509918.1"/>
    <property type="molecule type" value="Genomic_DNA"/>
</dbReference>
<dbReference type="PRINTS" id="PR00081">
    <property type="entry name" value="GDHRDH"/>
</dbReference>
<feature type="chain" id="PRO_5040342105" evidence="1">
    <location>
        <begin position="23"/>
        <end position="270"/>
    </location>
</feature>
<accession>A0A9N8HCI1</accession>
<dbReference type="Proteomes" id="UP001153069">
    <property type="component" value="Unassembled WGS sequence"/>
</dbReference>
<comment type="caution">
    <text evidence="2">The sequence shown here is derived from an EMBL/GenBank/DDBJ whole genome shotgun (WGS) entry which is preliminary data.</text>
</comment>
<protein>
    <submittedName>
        <fullName evidence="2">Dehydrogenase/reductase SDR family member 7B</fullName>
    </submittedName>
</protein>
<dbReference type="SUPFAM" id="SSF51735">
    <property type="entry name" value="NAD(P)-binding Rossmann-fold domains"/>
    <property type="match status" value="1"/>
</dbReference>
<dbReference type="InterPro" id="IPR002347">
    <property type="entry name" value="SDR_fam"/>
</dbReference>
<gene>
    <name evidence="2" type="ORF">SEMRO_410_G137460.1</name>
</gene>
<keyword evidence="3" id="KW-1185">Reference proteome</keyword>
<dbReference type="PANTHER" id="PTHR43313:SF1">
    <property type="entry name" value="3BETA-HYDROXYSTEROID DEHYDROGENASE DHS-16"/>
    <property type="match status" value="1"/>
</dbReference>
<dbReference type="Gene3D" id="3.40.50.720">
    <property type="entry name" value="NAD(P)-binding Rossmann-like Domain"/>
    <property type="match status" value="1"/>
</dbReference>
<dbReference type="InterPro" id="IPR036291">
    <property type="entry name" value="NAD(P)-bd_dom_sf"/>
</dbReference>
<keyword evidence="1" id="KW-0732">Signal</keyword>
<evidence type="ECO:0000313" key="3">
    <source>
        <dbReference type="Proteomes" id="UP001153069"/>
    </source>
</evidence>
<feature type="signal peptide" evidence="1">
    <location>
        <begin position="1"/>
        <end position="22"/>
    </location>
</feature>
<dbReference type="OrthoDB" id="1274115at2759"/>
<reference evidence="2" key="1">
    <citation type="submission" date="2020-06" db="EMBL/GenBank/DDBJ databases">
        <authorList>
            <consortium name="Plant Systems Biology data submission"/>
        </authorList>
    </citation>
    <scope>NUCLEOTIDE SEQUENCE</scope>
    <source>
        <strain evidence="2">D6</strain>
    </source>
</reference>
<dbReference type="AlphaFoldDB" id="A0A9N8HCI1"/>